<name>A0ABZ1BKJ2_9FIRM</name>
<dbReference type="SMART" id="SM00963">
    <property type="entry name" value="SRP54_N"/>
    <property type="match status" value="1"/>
</dbReference>
<dbReference type="NCBIfam" id="TIGR00064">
    <property type="entry name" value="ftsY"/>
    <property type="match status" value="1"/>
</dbReference>
<evidence type="ECO:0000256" key="9">
    <source>
        <dbReference type="HAMAP-Rule" id="MF_00920"/>
    </source>
</evidence>
<dbReference type="Gene3D" id="1.20.120.140">
    <property type="entry name" value="Signal recognition particle SRP54, nucleotide-binding domain"/>
    <property type="match status" value="1"/>
</dbReference>
<proteinExistence type="inferred from homology"/>
<dbReference type="EMBL" id="CP141614">
    <property type="protein sequence ID" value="WRP13361.1"/>
    <property type="molecule type" value="Genomic_DNA"/>
</dbReference>
<comment type="similarity">
    <text evidence="9">Belongs to the GTP-binding SRP family. FtsY subfamily.</text>
</comment>
<keyword evidence="4 9" id="KW-0378">Hydrolase</keyword>
<comment type="function">
    <text evidence="9">Involved in targeting and insertion of nascent membrane proteins into the cytoplasmic membrane. Acts as a receptor for the complex formed by the signal recognition particle (SRP) and the ribosome-nascent chain (RNC).</text>
</comment>
<dbReference type="Pfam" id="PF02881">
    <property type="entry name" value="SRP54_N"/>
    <property type="match status" value="1"/>
</dbReference>
<dbReference type="SMART" id="SM00962">
    <property type="entry name" value="SRP54"/>
    <property type="match status" value="1"/>
</dbReference>
<dbReference type="PANTHER" id="PTHR43134:SF1">
    <property type="entry name" value="SIGNAL RECOGNITION PARTICLE RECEPTOR SUBUNIT ALPHA"/>
    <property type="match status" value="1"/>
</dbReference>
<evidence type="ECO:0000313" key="12">
    <source>
        <dbReference type="Proteomes" id="UP001333102"/>
    </source>
</evidence>
<keyword evidence="2 9" id="KW-0963">Cytoplasm</keyword>
<dbReference type="InterPro" id="IPR013822">
    <property type="entry name" value="Signal_recog_particl_SRP54_hlx"/>
</dbReference>
<dbReference type="EC" id="3.6.5.4" evidence="9"/>
<dbReference type="PROSITE" id="PS00300">
    <property type="entry name" value="SRP54"/>
    <property type="match status" value="1"/>
</dbReference>
<evidence type="ECO:0000259" key="10">
    <source>
        <dbReference type="PROSITE" id="PS00300"/>
    </source>
</evidence>
<dbReference type="InterPro" id="IPR003593">
    <property type="entry name" value="AAA+_ATPase"/>
</dbReference>
<dbReference type="InterPro" id="IPR027417">
    <property type="entry name" value="P-loop_NTPase"/>
</dbReference>
<dbReference type="CDD" id="cd17874">
    <property type="entry name" value="FtsY"/>
    <property type="match status" value="1"/>
</dbReference>
<evidence type="ECO:0000256" key="8">
    <source>
        <dbReference type="ARBA" id="ARBA00048027"/>
    </source>
</evidence>
<feature type="binding site" evidence="9">
    <location>
        <begin position="258"/>
        <end position="261"/>
    </location>
    <ligand>
        <name>GTP</name>
        <dbReference type="ChEBI" id="CHEBI:37565"/>
    </ligand>
</feature>
<protein>
    <recommendedName>
        <fullName evidence="9">Signal recognition particle receptor FtsY</fullName>
        <shortName evidence="9">SRP receptor</shortName>
        <ecNumber evidence="9">3.6.5.4</ecNumber>
    </recommendedName>
</protein>
<evidence type="ECO:0000256" key="6">
    <source>
        <dbReference type="ARBA" id="ARBA00023136"/>
    </source>
</evidence>
<accession>A0ABZ1BKJ2</accession>
<dbReference type="Pfam" id="PF00448">
    <property type="entry name" value="SRP54"/>
    <property type="match status" value="1"/>
</dbReference>
<dbReference type="SUPFAM" id="SSF47364">
    <property type="entry name" value="Domain of the SRP/SRP receptor G-proteins"/>
    <property type="match status" value="1"/>
</dbReference>
<dbReference type="InterPro" id="IPR036225">
    <property type="entry name" value="SRP/SRP_N"/>
</dbReference>
<dbReference type="Proteomes" id="UP001333102">
    <property type="component" value="Chromosome"/>
</dbReference>
<dbReference type="InterPro" id="IPR000897">
    <property type="entry name" value="SRP54_GTPase_dom"/>
</dbReference>
<evidence type="ECO:0000313" key="11">
    <source>
        <dbReference type="EMBL" id="WRP13361.1"/>
    </source>
</evidence>
<keyword evidence="1 9" id="KW-1003">Cell membrane</keyword>
<evidence type="ECO:0000256" key="1">
    <source>
        <dbReference type="ARBA" id="ARBA00022475"/>
    </source>
</evidence>
<feature type="binding site" evidence="9">
    <location>
        <begin position="112"/>
        <end position="119"/>
    </location>
    <ligand>
        <name>GTP</name>
        <dbReference type="ChEBI" id="CHEBI:37565"/>
    </ligand>
</feature>
<dbReference type="InterPro" id="IPR042101">
    <property type="entry name" value="SRP54_N_sf"/>
</dbReference>
<dbReference type="PANTHER" id="PTHR43134">
    <property type="entry name" value="SIGNAL RECOGNITION PARTICLE RECEPTOR SUBUNIT ALPHA"/>
    <property type="match status" value="1"/>
</dbReference>
<dbReference type="InterPro" id="IPR004390">
    <property type="entry name" value="SR_rcpt_FtsY"/>
</dbReference>
<keyword evidence="12" id="KW-1185">Reference proteome</keyword>
<feature type="binding site" evidence="9">
    <location>
        <begin position="194"/>
        <end position="198"/>
    </location>
    <ligand>
        <name>GTP</name>
        <dbReference type="ChEBI" id="CHEBI:37565"/>
    </ligand>
</feature>
<reference evidence="12" key="1">
    <citation type="submission" date="2023-12" db="EMBL/GenBank/DDBJ databases">
        <title>Novel isolates from deep terrestrial aquifers shed light on the physiology and ecology of the class Limnochordia.</title>
        <authorList>
            <person name="Karnachuk O.V."/>
            <person name="Lukina A.P."/>
            <person name="Avakyan M.R."/>
            <person name="Kadnikov V."/>
            <person name="Begmatov S."/>
            <person name="Beletsky A.V."/>
            <person name="Mardanov A.V."/>
            <person name="Ravin N.V."/>
        </authorList>
    </citation>
    <scope>NUCLEOTIDE SEQUENCE [LARGE SCALE GENOMIC DNA]</scope>
    <source>
        <strain evidence="12">LN</strain>
    </source>
</reference>
<keyword evidence="6 9" id="KW-0472">Membrane</keyword>
<gene>
    <name evidence="9 11" type="primary">ftsY</name>
    <name evidence="11" type="ORF">VLY81_07830</name>
</gene>
<keyword evidence="7 9" id="KW-0675">Receptor</keyword>
<feature type="domain" description="SRP54-type proteins GTP-binding" evidence="10">
    <location>
        <begin position="279"/>
        <end position="292"/>
    </location>
</feature>
<keyword evidence="3 9" id="KW-0547">Nucleotide-binding</keyword>
<dbReference type="RefSeq" id="WP_324667606.1">
    <property type="nucleotide sequence ID" value="NZ_CP141614.1"/>
</dbReference>
<evidence type="ECO:0000256" key="3">
    <source>
        <dbReference type="ARBA" id="ARBA00022741"/>
    </source>
</evidence>
<keyword evidence="5 9" id="KW-0342">GTP-binding</keyword>
<dbReference type="SUPFAM" id="SSF52540">
    <property type="entry name" value="P-loop containing nucleoside triphosphate hydrolases"/>
    <property type="match status" value="1"/>
</dbReference>
<sequence length="309" mass="33012">MTPLWQRLVQGMQKTRDTLVGSIESLVRRHGSSPALWEGLEESLIAADVGPAVAAQLVEAVRARKAPAADAAALRRELATLMAERLRRRQEPLAWERPDAWQRRPLVGMVVGVNGTGKTTTAGKMAWRLARQGRRVLLVAADTFRAAAQEQLAIWAERAGADLVRGAPGQDPASVAFDGVQAAVARGMDVVLVDTAGRLHNKSQLMAELAKVRRVAEKALERPLDEVLLVLDATTGQNGLVQARVFTEAVAASGLVLTKLDGTARGGIALAIVAEMGLPLKLVGVGEDPDDLRPFDPDAFARALLGLED</sequence>
<evidence type="ECO:0000256" key="7">
    <source>
        <dbReference type="ARBA" id="ARBA00023170"/>
    </source>
</evidence>
<dbReference type="Gene3D" id="3.40.50.300">
    <property type="entry name" value="P-loop containing nucleotide triphosphate hydrolases"/>
    <property type="match status" value="1"/>
</dbReference>
<evidence type="ECO:0000256" key="5">
    <source>
        <dbReference type="ARBA" id="ARBA00023134"/>
    </source>
</evidence>
<evidence type="ECO:0000256" key="4">
    <source>
        <dbReference type="ARBA" id="ARBA00022801"/>
    </source>
</evidence>
<comment type="subunit">
    <text evidence="9">Part of the signal recognition particle protein translocation system, which is composed of SRP and FtsY.</text>
</comment>
<comment type="subcellular location">
    <subcellularLocation>
        <location evidence="9">Cell membrane</location>
        <topology evidence="9">Peripheral membrane protein</topology>
        <orientation evidence="9">Cytoplasmic side</orientation>
    </subcellularLocation>
    <subcellularLocation>
        <location evidence="9">Cytoplasm</location>
    </subcellularLocation>
</comment>
<comment type="catalytic activity">
    <reaction evidence="8 9">
        <text>GTP + H2O = GDP + phosphate + H(+)</text>
        <dbReference type="Rhea" id="RHEA:19669"/>
        <dbReference type="ChEBI" id="CHEBI:15377"/>
        <dbReference type="ChEBI" id="CHEBI:15378"/>
        <dbReference type="ChEBI" id="CHEBI:37565"/>
        <dbReference type="ChEBI" id="CHEBI:43474"/>
        <dbReference type="ChEBI" id="CHEBI:58189"/>
        <dbReference type="EC" id="3.6.5.4"/>
    </reaction>
</comment>
<dbReference type="SMART" id="SM00382">
    <property type="entry name" value="AAA"/>
    <property type="match status" value="1"/>
</dbReference>
<organism evidence="11 12">
    <name type="scientific">Geochorda subterranea</name>
    <dbReference type="NCBI Taxonomy" id="3109564"/>
    <lineage>
        <taxon>Bacteria</taxon>
        <taxon>Bacillati</taxon>
        <taxon>Bacillota</taxon>
        <taxon>Limnochordia</taxon>
        <taxon>Limnochordales</taxon>
        <taxon>Geochordaceae</taxon>
        <taxon>Geochorda</taxon>
    </lineage>
</organism>
<dbReference type="HAMAP" id="MF_00920">
    <property type="entry name" value="FtsY"/>
    <property type="match status" value="1"/>
</dbReference>
<evidence type="ECO:0000256" key="2">
    <source>
        <dbReference type="ARBA" id="ARBA00022490"/>
    </source>
</evidence>